<evidence type="ECO:0000256" key="6">
    <source>
        <dbReference type="ARBA" id="ARBA00023002"/>
    </source>
</evidence>
<dbReference type="PANTHER" id="PTHR30352">
    <property type="entry name" value="PYRUVATE FORMATE-LYASE-ACTIVATING ENZYME"/>
    <property type="match status" value="1"/>
</dbReference>
<evidence type="ECO:0000256" key="8">
    <source>
        <dbReference type="ARBA" id="ARBA00023014"/>
    </source>
</evidence>
<dbReference type="GO" id="GO:0016491">
    <property type="term" value="F:oxidoreductase activity"/>
    <property type="evidence" value="ECO:0007669"/>
    <property type="project" value="UniProtKB-KW"/>
</dbReference>
<evidence type="ECO:0000256" key="3">
    <source>
        <dbReference type="ARBA" id="ARBA00022485"/>
    </source>
</evidence>
<comment type="similarity">
    <text evidence="2">Belongs to the organic radical-activating enzymes family.</text>
</comment>
<dbReference type="RefSeq" id="WP_154440867.1">
    <property type="nucleotide sequence ID" value="NZ_JAHLPJ010000001.1"/>
</dbReference>
<dbReference type="SUPFAM" id="SSF102114">
    <property type="entry name" value="Radical SAM enzymes"/>
    <property type="match status" value="1"/>
</dbReference>
<dbReference type="InterPro" id="IPR017900">
    <property type="entry name" value="4Fe4S_Fe_S_CS"/>
</dbReference>
<dbReference type="SFLD" id="SFLDF00392">
    <property type="entry name" value="YjjI_activase"/>
    <property type="match status" value="1"/>
</dbReference>
<evidence type="ECO:0000313" key="13">
    <source>
        <dbReference type="Proteomes" id="UP000469523"/>
    </source>
</evidence>
<evidence type="ECO:0000256" key="4">
    <source>
        <dbReference type="ARBA" id="ARBA00022691"/>
    </source>
</evidence>
<reference evidence="12 13" key="1">
    <citation type="submission" date="2019-09" db="EMBL/GenBank/DDBJ databases">
        <title>In-depth cultivation of the pig gut microbiome towards novel bacterial diversity and tailored functional studies.</title>
        <authorList>
            <person name="Wylensek D."/>
            <person name="Hitch T.C.A."/>
            <person name="Clavel T."/>
        </authorList>
    </citation>
    <scope>NUCLEOTIDE SEQUENCE [LARGE SCALE GENOMIC DNA]</scope>
    <source>
        <strain evidence="12 13">WCA3-693-APC-4?</strain>
    </source>
</reference>
<dbReference type="SUPFAM" id="SSF54862">
    <property type="entry name" value="4Fe-4S ferredoxins"/>
    <property type="match status" value="1"/>
</dbReference>
<dbReference type="PROSITE" id="PS01087">
    <property type="entry name" value="RADICAL_ACTIVATING"/>
    <property type="match status" value="1"/>
</dbReference>
<dbReference type="CDD" id="cd01335">
    <property type="entry name" value="Radical_SAM"/>
    <property type="match status" value="1"/>
</dbReference>
<evidence type="ECO:0000256" key="2">
    <source>
        <dbReference type="ARBA" id="ARBA00009777"/>
    </source>
</evidence>
<proteinExistence type="inferred from homology"/>
<comment type="cofactor">
    <cofactor evidence="1">
        <name>[4Fe-4S] cluster</name>
        <dbReference type="ChEBI" id="CHEBI:49883"/>
    </cofactor>
</comment>
<comment type="caution">
    <text evidence="12">The sequence shown here is derived from an EMBL/GenBank/DDBJ whole genome shotgun (WGS) entry which is preliminary data.</text>
</comment>
<feature type="domain" description="4Fe-4S ferredoxin-type" evidence="10">
    <location>
        <begin position="38"/>
        <end position="65"/>
    </location>
</feature>
<organism evidence="12 13">
    <name type="scientific">Tissierella pigra</name>
    <dbReference type="NCBI Taxonomy" id="2607614"/>
    <lineage>
        <taxon>Bacteria</taxon>
        <taxon>Bacillati</taxon>
        <taxon>Bacillota</taxon>
        <taxon>Tissierellia</taxon>
        <taxon>Tissierellales</taxon>
        <taxon>Tissierellaceae</taxon>
        <taxon>Tissierella</taxon>
    </lineage>
</organism>
<keyword evidence="3" id="KW-0004">4Fe-4S</keyword>
<dbReference type="InterPro" id="IPR034457">
    <property type="entry name" value="Organic_radical-activating"/>
</dbReference>
<feature type="domain" description="Radical SAM core" evidence="11">
    <location>
        <begin position="16"/>
        <end position="274"/>
    </location>
</feature>
<keyword evidence="4" id="KW-0949">S-adenosyl-L-methionine</keyword>
<keyword evidence="8" id="KW-0411">Iron-sulfur</keyword>
<dbReference type="InterPro" id="IPR013785">
    <property type="entry name" value="Aldolase_TIM"/>
</dbReference>
<dbReference type="PIRSF" id="PIRSF000371">
    <property type="entry name" value="PFL_act_enz"/>
    <property type="match status" value="1"/>
</dbReference>
<dbReference type="GO" id="GO:0051539">
    <property type="term" value="F:4 iron, 4 sulfur cluster binding"/>
    <property type="evidence" value="ECO:0007669"/>
    <property type="project" value="UniProtKB-KW"/>
</dbReference>
<evidence type="ECO:0000256" key="5">
    <source>
        <dbReference type="ARBA" id="ARBA00022723"/>
    </source>
</evidence>
<dbReference type="SFLD" id="SFLDG01066">
    <property type="entry name" value="organic_radical-activating_enz"/>
    <property type="match status" value="1"/>
</dbReference>
<evidence type="ECO:0000259" key="10">
    <source>
        <dbReference type="PROSITE" id="PS51379"/>
    </source>
</evidence>
<dbReference type="PROSITE" id="PS51379">
    <property type="entry name" value="4FE4S_FER_2"/>
    <property type="match status" value="2"/>
</dbReference>
<comment type="catalytic activity">
    <reaction evidence="9">
        <text>glycyl-[protein] + reduced [flavodoxin] + S-adenosyl-L-methionine = glycin-2-yl radical-[protein] + semiquinone [flavodoxin] + 5'-deoxyadenosine + L-methionine + H(+)</text>
        <dbReference type="Rhea" id="RHEA:61976"/>
        <dbReference type="Rhea" id="RHEA-COMP:10622"/>
        <dbReference type="Rhea" id="RHEA-COMP:14480"/>
        <dbReference type="Rhea" id="RHEA-COMP:15993"/>
        <dbReference type="Rhea" id="RHEA-COMP:15994"/>
        <dbReference type="ChEBI" id="CHEBI:15378"/>
        <dbReference type="ChEBI" id="CHEBI:17319"/>
        <dbReference type="ChEBI" id="CHEBI:29947"/>
        <dbReference type="ChEBI" id="CHEBI:32722"/>
        <dbReference type="ChEBI" id="CHEBI:57618"/>
        <dbReference type="ChEBI" id="CHEBI:57844"/>
        <dbReference type="ChEBI" id="CHEBI:59789"/>
        <dbReference type="ChEBI" id="CHEBI:140311"/>
    </reaction>
</comment>
<dbReference type="SFLD" id="SFLDG01118">
    <property type="entry name" value="activating_enzymes__group_2"/>
    <property type="match status" value="1"/>
</dbReference>
<evidence type="ECO:0000256" key="7">
    <source>
        <dbReference type="ARBA" id="ARBA00023004"/>
    </source>
</evidence>
<dbReference type="NCBIfam" id="TIGR04041">
    <property type="entry name" value="activase_YjjW"/>
    <property type="match status" value="1"/>
</dbReference>
<dbReference type="Gene3D" id="3.30.70.20">
    <property type="match status" value="1"/>
</dbReference>
<accession>A0A6N7XWM6</accession>
<dbReference type="PROSITE" id="PS00198">
    <property type="entry name" value="4FE4S_FER_1"/>
    <property type="match status" value="1"/>
</dbReference>
<evidence type="ECO:0000256" key="1">
    <source>
        <dbReference type="ARBA" id="ARBA00001966"/>
    </source>
</evidence>
<evidence type="ECO:0000256" key="9">
    <source>
        <dbReference type="ARBA" id="ARBA00047365"/>
    </source>
</evidence>
<keyword evidence="13" id="KW-1185">Reference proteome</keyword>
<dbReference type="PANTHER" id="PTHR30352:SF13">
    <property type="entry name" value="GLYCYL-RADICAL ENZYME ACTIVATING ENZYME YJJW-RELATED"/>
    <property type="match status" value="1"/>
</dbReference>
<evidence type="ECO:0000259" key="11">
    <source>
        <dbReference type="PROSITE" id="PS51918"/>
    </source>
</evidence>
<dbReference type="GO" id="GO:0046872">
    <property type="term" value="F:metal ion binding"/>
    <property type="evidence" value="ECO:0007669"/>
    <property type="project" value="UniProtKB-KW"/>
</dbReference>
<dbReference type="Gene3D" id="3.20.20.70">
    <property type="entry name" value="Aldolase class I"/>
    <property type="match status" value="1"/>
</dbReference>
<gene>
    <name evidence="12" type="primary">yjjW</name>
    <name evidence="12" type="ORF">FYJ83_12115</name>
</gene>
<dbReference type="EMBL" id="VUNQ01000027">
    <property type="protein sequence ID" value="MSU02217.1"/>
    <property type="molecule type" value="Genomic_DNA"/>
</dbReference>
<dbReference type="InterPro" id="IPR001989">
    <property type="entry name" value="Radical_activat_CS"/>
</dbReference>
<protein>
    <submittedName>
        <fullName evidence="12">YjjW family glycine radical enzyme activase</fullName>
    </submittedName>
</protein>
<dbReference type="InterPro" id="IPR040074">
    <property type="entry name" value="BssD/PflA/YjjW"/>
</dbReference>
<evidence type="ECO:0000313" key="12">
    <source>
        <dbReference type="EMBL" id="MSU02217.1"/>
    </source>
</evidence>
<dbReference type="Proteomes" id="UP000469523">
    <property type="component" value="Unassembled WGS sequence"/>
</dbReference>
<dbReference type="SFLD" id="SFLDS00029">
    <property type="entry name" value="Radical_SAM"/>
    <property type="match status" value="1"/>
</dbReference>
<dbReference type="InterPro" id="IPR058240">
    <property type="entry name" value="rSAM_sf"/>
</dbReference>
<dbReference type="Pfam" id="PF04055">
    <property type="entry name" value="Radical_SAM"/>
    <property type="match status" value="1"/>
</dbReference>
<dbReference type="InterPro" id="IPR023912">
    <property type="entry name" value="YjjW_bact"/>
</dbReference>
<keyword evidence="7" id="KW-0408">Iron</keyword>
<name>A0A6N7XWM6_9FIRM</name>
<keyword evidence="5" id="KW-0479">Metal-binding</keyword>
<dbReference type="InterPro" id="IPR007197">
    <property type="entry name" value="rSAM"/>
</dbReference>
<dbReference type="AlphaFoldDB" id="A0A6N7XWM6"/>
<dbReference type="InterPro" id="IPR017896">
    <property type="entry name" value="4Fe4S_Fe-S-bd"/>
</dbReference>
<dbReference type="PROSITE" id="PS51918">
    <property type="entry name" value="RADICAL_SAM"/>
    <property type="match status" value="1"/>
</dbReference>
<sequence>MCKTATINKIIPMSLVDGPGNRTAIFFQGCNFNCSYCHNPETIKKCINCGECVSHCPVGALKMIDGKVLWDENKCIDCDTCIKVCPHGSTPKTYEYTVDDLMEKIEENIPFIEGITTSGGECTLNFEFLEKLFIKVKSLGLTSLVDTNGFISLKSPMMEGLVKAADGFMLDIKSMNEEEHINLTGRPNKTVIENAVYLASIGKLQEIRTVLIEGNKNRETVENITKLLQPYPNITYKLISYRPFGVREEFLQLKSIEKKQKEELKEIAIMNGIKVIDC</sequence>
<feature type="domain" description="4Fe-4S ferredoxin-type" evidence="10">
    <location>
        <begin position="66"/>
        <end position="95"/>
    </location>
</feature>
<dbReference type="InterPro" id="IPR012839">
    <property type="entry name" value="Organic_radical_activase"/>
</dbReference>
<dbReference type="Pfam" id="PF00037">
    <property type="entry name" value="Fer4"/>
    <property type="match status" value="2"/>
</dbReference>
<keyword evidence="6" id="KW-0560">Oxidoreductase</keyword>